<dbReference type="Proteomes" id="UP000017746">
    <property type="component" value="Chromosome"/>
</dbReference>
<dbReference type="RefSeq" id="WP_023359125.1">
    <property type="nucleotide sequence ID" value="NC_022657.1"/>
</dbReference>
<gene>
    <name evidence="2" type="ORF">AFR_06525</name>
</gene>
<dbReference type="SMART" id="SM00943">
    <property type="entry name" value="Prim-Pol"/>
    <property type="match status" value="1"/>
</dbReference>
<dbReference type="KEGG" id="afs:AFR_06525"/>
<keyword evidence="3" id="KW-1185">Reference proteome</keyword>
<name>U5VRY4_9ACTN</name>
<feature type="domain" description="DNA primase/polymerase bifunctional N-terminal" evidence="1">
    <location>
        <begin position="13"/>
        <end position="206"/>
    </location>
</feature>
<sequence length="314" mass="33267">MPVSCLDSLRAAALSAAARGWHVFPLRPGDKRPAFPDHAEDRCARTDLRCRTGHTGWEGRATTDPQRITRAWQRIPYNIGIACGPSRLIVIDLDMPKPGTVLPAEWVTEGVRDGGDVFAVLCQRAGQPFPNTYTVSTASGGTHLYFRHPATGSPLRNTRGESGRGLGPLIDTRAHGGLVVAAGSVIGAHTYTVLDDTAPELLPRWLAEPLYPEPPRPAVPVVLGADRAGRYVRAAIDRTLTKLAGASEGGRNDALWMAAQSLGQLAAGGALTDQQVTDALEPAARSLGLTARETARTIRSGLTAGARNPRSVAA</sequence>
<dbReference type="SUPFAM" id="SSF56747">
    <property type="entry name" value="Prim-pol domain"/>
    <property type="match status" value="1"/>
</dbReference>
<evidence type="ECO:0000313" key="3">
    <source>
        <dbReference type="Proteomes" id="UP000017746"/>
    </source>
</evidence>
<evidence type="ECO:0000313" key="2">
    <source>
        <dbReference type="EMBL" id="AGZ39594.1"/>
    </source>
</evidence>
<dbReference type="EMBL" id="CP006272">
    <property type="protein sequence ID" value="AGZ39594.1"/>
    <property type="molecule type" value="Genomic_DNA"/>
</dbReference>
<dbReference type="HOGENOM" id="CLU_057861_2_0_11"/>
<protein>
    <recommendedName>
        <fullName evidence="1">DNA primase/polymerase bifunctional N-terminal domain-containing protein</fullName>
    </recommendedName>
</protein>
<dbReference type="STRING" id="1246995.AFR_06525"/>
<dbReference type="PATRIC" id="fig|1246995.3.peg.1323"/>
<proteinExistence type="predicted"/>
<accession>U5VRY4</accession>
<dbReference type="eggNOG" id="COG3378">
    <property type="taxonomic scope" value="Bacteria"/>
</dbReference>
<dbReference type="OrthoDB" id="3218228at2"/>
<evidence type="ECO:0000259" key="1">
    <source>
        <dbReference type="SMART" id="SM00943"/>
    </source>
</evidence>
<dbReference type="Pfam" id="PF09250">
    <property type="entry name" value="Prim-Pol"/>
    <property type="match status" value="1"/>
</dbReference>
<dbReference type="AlphaFoldDB" id="U5VRY4"/>
<dbReference type="CDD" id="cd04859">
    <property type="entry name" value="Prim_Pol"/>
    <property type="match status" value="1"/>
</dbReference>
<organism evidence="2 3">
    <name type="scientific">Actinoplanes friuliensis DSM 7358</name>
    <dbReference type="NCBI Taxonomy" id="1246995"/>
    <lineage>
        <taxon>Bacteria</taxon>
        <taxon>Bacillati</taxon>
        <taxon>Actinomycetota</taxon>
        <taxon>Actinomycetes</taxon>
        <taxon>Micromonosporales</taxon>
        <taxon>Micromonosporaceae</taxon>
        <taxon>Actinoplanes</taxon>
    </lineage>
</organism>
<dbReference type="InterPro" id="IPR015330">
    <property type="entry name" value="DNA_primase/pol_bifunc_N"/>
</dbReference>
<reference evidence="2 3" key="1">
    <citation type="journal article" date="2014" name="J. Biotechnol.">
        <title>Complete genome sequence of the actinobacterium Actinoplanes friuliensis HAG 010964, producer of the lipopeptide antibiotic friulimycin.</title>
        <authorList>
            <person name="Ruckert C."/>
            <person name="Szczepanowski R."/>
            <person name="Albersmeier A."/>
            <person name="Goesmann A."/>
            <person name="Fischer N."/>
            <person name="Steinkamper A."/>
            <person name="Puhler A."/>
            <person name="Biener R."/>
            <person name="Schwartz D."/>
            <person name="Kalinowski J."/>
        </authorList>
    </citation>
    <scope>NUCLEOTIDE SEQUENCE [LARGE SCALE GENOMIC DNA]</scope>
    <source>
        <strain evidence="2 3">DSM 7358</strain>
    </source>
</reference>